<organism evidence="1 2">
    <name type="scientific">Ceratopteris richardii</name>
    <name type="common">Triangle waterfern</name>
    <dbReference type="NCBI Taxonomy" id="49495"/>
    <lineage>
        <taxon>Eukaryota</taxon>
        <taxon>Viridiplantae</taxon>
        <taxon>Streptophyta</taxon>
        <taxon>Embryophyta</taxon>
        <taxon>Tracheophyta</taxon>
        <taxon>Polypodiopsida</taxon>
        <taxon>Polypodiidae</taxon>
        <taxon>Polypodiales</taxon>
        <taxon>Pteridineae</taxon>
        <taxon>Pteridaceae</taxon>
        <taxon>Parkerioideae</taxon>
        <taxon>Ceratopteris</taxon>
    </lineage>
</organism>
<protein>
    <submittedName>
        <fullName evidence="1">Uncharacterized protein</fullName>
    </submittedName>
</protein>
<name>A0A8T2VBN2_CERRI</name>
<comment type="caution">
    <text evidence="1">The sequence shown here is derived from an EMBL/GenBank/DDBJ whole genome shotgun (WGS) entry which is preliminary data.</text>
</comment>
<gene>
    <name evidence="1" type="ORF">KP509_02G031400</name>
</gene>
<evidence type="ECO:0000313" key="1">
    <source>
        <dbReference type="EMBL" id="KAH7443376.1"/>
    </source>
</evidence>
<proteinExistence type="predicted"/>
<dbReference type="AlphaFoldDB" id="A0A8T2VBN2"/>
<dbReference type="Proteomes" id="UP000825935">
    <property type="component" value="Chromosome 2"/>
</dbReference>
<dbReference type="EMBL" id="CM035407">
    <property type="protein sequence ID" value="KAH7443376.1"/>
    <property type="molecule type" value="Genomic_DNA"/>
</dbReference>
<accession>A0A8T2VBN2</accession>
<evidence type="ECO:0000313" key="2">
    <source>
        <dbReference type="Proteomes" id="UP000825935"/>
    </source>
</evidence>
<sequence>MEFAVPCLPISVYAAVEILIRLRKCTKSIFQVSRASDVRLKVRVFSQFRSFSALRNVHFLIATGSTTQNTVCDRKLIRRLRLNAPVSILCSHVGVIQLS</sequence>
<keyword evidence="2" id="KW-1185">Reference proteome</keyword>
<reference evidence="1" key="1">
    <citation type="submission" date="2021-08" db="EMBL/GenBank/DDBJ databases">
        <title>WGS assembly of Ceratopteris richardii.</title>
        <authorList>
            <person name="Marchant D.B."/>
            <person name="Chen G."/>
            <person name="Jenkins J."/>
            <person name="Shu S."/>
            <person name="Leebens-Mack J."/>
            <person name="Grimwood J."/>
            <person name="Schmutz J."/>
            <person name="Soltis P."/>
            <person name="Soltis D."/>
            <person name="Chen Z.-H."/>
        </authorList>
    </citation>
    <scope>NUCLEOTIDE SEQUENCE</scope>
    <source>
        <strain evidence="1">Whitten #5841</strain>
        <tissue evidence="1">Leaf</tissue>
    </source>
</reference>